<protein>
    <submittedName>
        <fullName evidence="4">Thioredoxin reductase</fullName>
    </submittedName>
</protein>
<dbReference type="InterPro" id="IPR023753">
    <property type="entry name" value="FAD/NAD-binding_dom"/>
</dbReference>
<dbReference type="EMBL" id="FOSR01000006">
    <property type="protein sequence ID" value="SFK73228.1"/>
    <property type="molecule type" value="Genomic_DNA"/>
</dbReference>
<dbReference type="Pfam" id="PF07992">
    <property type="entry name" value="Pyr_redox_2"/>
    <property type="match status" value="1"/>
</dbReference>
<evidence type="ECO:0000313" key="5">
    <source>
        <dbReference type="Proteomes" id="UP000198725"/>
    </source>
</evidence>
<dbReference type="InterPro" id="IPR036188">
    <property type="entry name" value="FAD/NAD-bd_sf"/>
</dbReference>
<dbReference type="PRINTS" id="PR00469">
    <property type="entry name" value="PNDRDTASEII"/>
</dbReference>
<dbReference type="GO" id="GO:0016491">
    <property type="term" value="F:oxidoreductase activity"/>
    <property type="evidence" value="ECO:0007669"/>
    <property type="project" value="UniProtKB-KW"/>
</dbReference>
<dbReference type="RefSeq" id="WP_092703084.1">
    <property type="nucleotide sequence ID" value="NZ_FOSR01000006.1"/>
</dbReference>
<reference evidence="5" key="1">
    <citation type="submission" date="2016-10" db="EMBL/GenBank/DDBJ databases">
        <authorList>
            <person name="Varghese N."/>
            <person name="Submissions S."/>
        </authorList>
    </citation>
    <scope>NUCLEOTIDE SEQUENCE [LARGE SCALE GENOMIC DNA]</scope>
    <source>
        <strain evidence="5">MO64</strain>
    </source>
</reference>
<dbReference type="AlphaFoldDB" id="A0A1I4BWQ9"/>
<dbReference type="Proteomes" id="UP000198725">
    <property type="component" value="Unassembled WGS sequence"/>
</dbReference>
<evidence type="ECO:0000256" key="1">
    <source>
        <dbReference type="ARBA" id="ARBA00022630"/>
    </source>
</evidence>
<sequence>MTIETMPNSFDAIVVGGSYAGLSAALILARARQRVLVVDAGLRRNRFAKAAHGFLGQDGRAPGAIVADGKAQLLAYPNVQWLDGDATRAEAANDGFIAHVADRPYHAKRLVLATGVVDELPELEGLAERWGRSVFHCPYCHGYELNEGRIGILAVGPLSMHHAMMLPDWGKVTFFTNETFEPDETERIALATKGVIIEPRRVERIVETATVELSGGQRIAFDGLFTASRIHMASPLAEQLGCAFEDSPMGSFIRTDAMKETSVPGVFACGDAARMAGNVALAVGDGTMAGFSAHRSMLFPAQ</sequence>
<keyword evidence="1" id="KW-0285">Flavoprotein</keyword>
<dbReference type="Gene3D" id="3.50.50.60">
    <property type="entry name" value="FAD/NAD(P)-binding domain"/>
    <property type="match status" value="2"/>
</dbReference>
<gene>
    <name evidence="4" type="ORF">SAMN05192579_1063</name>
</gene>
<evidence type="ECO:0000256" key="2">
    <source>
        <dbReference type="ARBA" id="ARBA00023002"/>
    </source>
</evidence>
<keyword evidence="5" id="KW-1185">Reference proteome</keyword>
<dbReference type="SUPFAM" id="SSF51905">
    <property type="entry name" value="FAD/NAD(P)-binding domain"/>
    <property type="match status" value="1"/>
</dbReference>
<evidence type="ECO:0000259" key="3">
    <source>
        <dbReference type="Pfam" id="PF07992"/>
    </source>
</evidence>
<name>A0A1I4BWQ9_9GAMM</name>
<keyword evidence="2" id="KW-0560">Oxidoreductase</keyword>
<organism evidence="4 5">
    <name type="scientific">Rhodanobacter glycinis</name>
    <dbReference type="NCBI Taxonomy" id="582702"/>
    <lineage>
        <taxon>Bacteria</taxon>
        <taxon>Pseudomonadati</taxon>
        <taxon>Pseudomonadota</taxon>
        <taxon>Gammaproteobacteria</taxon>
        <taxon>Lysobacterales</taxon>
        <taxon>Rhodanobacteraceae</taxon>
        <taxon>Rhodanobacter</taxon>
    </lineage>
</organism>
<dbReference type="InterPro" id="IPR050097">
    <property type="entry name" value="Ferredoxin-NADP_redctase_2"/>
</dbReference>
<accession>A0A1I4BWQ9</accession>
<dbReference type="PRINTS" id="PR00368">
    <property type="entry name" value="FADPNR"/>
</dbReference>
<proteinExistence type="predicted"/>
<dbReference type="PANTHER" id="PTHR48105">
    <property type="entry name" value="THIOREDOXIN REDUCTASE 1-RELATED-RELATED"/>
    <property type="match status" value="1"/>
</dbReference>
<evidence type="ECO:0000313" key="4">
    <source>
        <dbReference type="EMBL" id="SFK73228.1"/>
    </source>
</evidence>
<feature type="domain" description="FAD/NAD(P)-binding" evidence="3">
    <location>
        <begin position="11"/>
        <end position="283"/>
    </location>
</feature>